<dbReference type="InParanoid" id="A0A067RBF9"/>
<accession>A0A067RBF9</accession>
<sequence length="41" mass="4831">MPQQWMESIIVPVHKKDDETLIIIEESPSYHVPAKFDPSFF</sequence>
<dbReference type="EMBL" id="KK852568">
    <property type="protein sequence ID" value="KDR21181.1"/>
    <property type="molecule type" value="Genomic_DNA"/>
</dbReference>
<dbReference type="AlphaFoldDB" id="A0A067RBF9"/>
<organism evidence="1 2">
    <name type="scientific">Zootermopsis nevadensis</name>
    <name type="common">Dampwood termite</name>
    <dbReference type="NCBI Taxonomy" id="136037"/>
    <lineage>
        <taxon>Eukaryota</taxon>
        <taxon>Metazoa</taxon>
        <taxon>Ecdysozoa</taxon>
        <taxon>Arthropoda</taxon>
        <taxon>Hexapoda</taxon>
        <taxon>Insecta</taxon>
        <taxon>Pterygota</taxon>
        <taxon>Neoptera</taxon>
        <taxon>Polyneoptera</taxon>
        <taxon>Dictyoptera</taxon>
        <taxon>Blattodea</taxon>
        <taxon>Blattoidea</taxon>
        <taxon>Termitoidae</taxon>
        <taxon>Termopsidae</taxon>
        <taxon>Zootermopsis</taxon>
    </lineage>
</organism>
<dbReference type="Proteomes" id="UP000027135">
    <property type="component" value="Unassembled WGS sequence"/>
</dbReference>
<name>A0A067RBF9_ZOONE</name>
<protein>
    <submittedName>
        <fullName evidence="1">Uncharacterized protein</fullName>
    </submittedName>
</protein>
<evidence type="ECO:0000313" key="1">
    <source>
        <dbReference type="EMBL" id="KDR21181.1"/>
    </source>
</evidence>
<reference evidence="1 2" key="1">
    <citation type="journal article" date="2014" name="Nat. Commun.">
        <title>Molecular traces of alternative social organization in a termite genome.</title>
        <authorList>
            <person name="Terrapon N."/>
            <person name="Li C."/>
            <person name="Robertson H.M."/>
            <person name="Ji L."/>
            <person name="Meng X."/>
            <person name="Booth W."/>
            <person name="Chen Z."/>
            <person name="Childers C.P."/>
            <person name="Glastad K.M."/>
            <person name="Gokhale K."/>
            <person name="Gowin J."/>
            <person name="Gronenberg W."/>
            <person name="Hermansen R.A."/>
            <person name="Hu H."/>
            <person name="Hunt B.G."/>
            <person name="Huylmans A.K."/>
            <person name="Khalil S.M."/>
            <person name="Mitchell R.D."/>
            <person name="Munoz-Torres M.C."/>
            <person name="Mustard J.A."/>
            <person name="Pan H."/>
            <person name="Reese J.T."/>
            <person name="Scharf M.E."/>
            <person name="Sun F."/>
            <person name="Vogel H."/>
            <person name="Xiao J."/>
            <person name="Yang W."/>
            <person name="Yang Z."/>
            <person name="Yang Z."/>
            <person name="Zhou J."/>
            <person name="Zhu J."/>
            <person name="Brent C.S."/>
            <person name="Elsik C.G."/>
            <person name="Goodisman M.A."/>
            <person name="Liberles D.A."/>
            <person name="Roe R.M."/>
            <person name="Vargo E.L."/>
            <person name="Vilcinskas A."/>
            <person name="Wang J."/>
            <person name="Bornberg-Bauer E."/>
            <person name="Korb J."/>
            <person name="Zhang G."/>
            <person name="Liebig J."/>
        </authorList>
    </citation>
    <scope>NUCLEOTIDE SEQUENCE [LARGE SCALE GENOMIC DNA]</scope>
    <source>
        <tissue evidence="1">Whole organism</tissue>
    </source>
</reference>
<proteinExistence type="predicted"/>
<evidence type="ECO:0000313" key="2">
    <source>
        <dbReference type="Proteomes" id="UP000027135"/>
    </source>
</evidence>
<keyword evidence="2" id="KW-1185">Reference proteome</keyword>
<gene>
    <name evidence="1" type="ORF">L798_04571</name>
</gene>